<gene>
    <name evidence="2" type="ORF">BDV96DRAFT_356584</name>
</gene>
<keyword evidence="3" id="KW-1185">Reference proteome</keyword>
<protein>
    <submittedName>
        <fullName evidence="2">Uncharacterized protein</fullName>
    </submittedName>
</protein>
<organism evidence="2 3">
    <name type="scientific">Lophiotrema nucula</name>
    <dbReference type="NCBI Taxonomy" id="690887"/>
    <lineage>
        <taxon>Eukaryota</taxon>
        <taxon>Fungi</taxon>
        <taxon>Dikarya</taxon>
        <taxon>Ascomycota</taxon>
        <taxon>Pezizomycotina</taxon>
        <taxon>Dothideomycetes</taxon>
        <taxon>Pleosporomycetidae</taxon>
        <taxon>Pleosporales</taxon>
        <taxon>Lophiotremataceae</taxon>
        <taxon>Lophiotrema</taxon>
    </lineage>
</organism>
<feature type="chain" id="PRO_5025376408" evidence="1">
    <location>
        <begin position="24"/>
        <end position="160"/>
    </location>
</feature>
<evidence type="ECO:0000256" key="1">
    <source>
        <dbReference type="SAM" id="SignalP"/>
    </source>
</evidence>
<evidence type="ECO:0000313" key="2">
    <source>
        <dbReference type="EMBL" id="KAF2105733.1"/>
    </source>
</evidence>
<sequence>MYLIMFVSSYILSIILILSFVLAEPFNRPNTINQQHIEQQHHQARSITHSVAASSTWDEPPTTSAISYPNPFPTDSATQLDADFQITRSQTSTTSYPRITISQPVSYPNPFPTQSTTELVTSTRTSSDPGARSTGIASQMEVGVVDVVGFAGLVVAMFAN</sequence>
<dbReference type="EMBL" id="ML977372">
    <property type="protein sequence ID" value="KAF2105733.1"/>
    <property type="molecule type" value="Genomic_DNA"/>
</dbReference>
<evidence type="ECO:0000313" key="3">
    <source>
        <dbReference type="Proteomes" id="UP000799770"/>
    </source>
</evidence>
<feature type="signal peptide" evidence="1">
    <location>
        <begin position="1"/>
        <end position="23"/>
    </location>
</feature>
<reference evidence="2" key="1">
    <citation type="journal article" date="2020" name="Stud. Mycol.">
        <title>101 Dothideomycetes genomes: a test case for predicting lifestyles and emergence of pathogens.</title>
        <authorList>
            <person name="Haridas S."/>
            <person name="Albert R."/>
            <person name="Binder M."/>
            <person name="Bloem J."/>
            <person name="Labutti K."/>
            <person name="Salamov A."/>
            <person name="Andreopoulos B."/>
            <person name="Baker S."/>
            <person name="Barry K."/>
            <person name="Bills G."/>
            <person name="Bluhm B."/>
            <person name="Cannon C."/>
            <person name="Castanera R."/>
            <person name="Culley D."/>
            <person name="Daum C."/>
            <person name="Ezra D."/>
            <person name="Gonzalez J."/>
            <person name="Henrissat B."/>
            <person name="Kuo A."/>
            <person name="Liang C."/>
            <person name="Lipzen A."/>
            <person name="Lutzoni F."/>
            <person name="Magnuson J."/>
            <person name="Mondo S."/>
            <person name="Nolan M."/>
            <person name="Ohm R."/>
            <person name="Pangilinan J."/>
            <person name="Park H.-J."/>
            <person name="Ramirez L."/>
            <person name="Alfaro M."/>
            <person name="Sun H."/>
            <person name="Tritt A."/>
            <person name="Yoshinaga Y."/>
            <person name="Zwiers L.-H."/>
            <person name="Turgeon B."/>
            <person name="Goodwin S."/>
            <person name="Spatafora J."/>
            <person name="Crous P."/>
            <person name="Grigoriev I."/>
        </authorList>
    </citation>
    <scope>NUCLEOTIDE SEQUENCE</scope>
    <source>
        <strain evidence="2">CBS 627.86</strain>
    </source>
</reference>
<proteinExistence type="predicted"/>
<name>A0A6A5YFM9_9PLEO</name>
<dbReference type="Proteomes" id="UP000799770">
    <property type="component" value="Unassembled WGS sequence"/>
</dbReference>
<accession>A0A6A5YFM9</accession>
<dbReference type="AlphaFoldDB" id="A0A6A5YFM9"/>
<keyword evidence="1" id="KW-0732">Signal</keyword>